<dbReference type="SUPFAM" id="SSF52799">
    <property type="entry name" value="(Phosphotyrosine protein) phosphatases II"/>
    <property type="match status" value="1"/>
</dbReference>
<dbReference type="GO" id="GO:0004725">
    <property type="term" value="F:protein tyrosine phosphatase activity"/>
    <property type="evidence" value="ECO:0007669"/>
    <property type="project" value="InterPro"/>
</dbReference>
<dbReference type="InterPro" id="IPR029021">
    <property type="entry name" value="Prot-tyrosine_phosphatase-like"/>
</dbReference>
<dbReference type="Pfam" id="PF00102">
    <property type="entry name" value="Y_phosphatase"/>
    <property type="match status" value="1"/>
</dbReference>
<evidence type="ECO:0000256" key="1">
    <source>
        <dbReference type="SAM" id="MobiDB-lite"/>
    </source>
</evidence>
<dbReference type="InterPro" id="IPR000242">
    <property type="entry name" value="PTP_cat"/>
</dbReference>
<sequence>MSTTTTTTTSPAKSIFPEENDKPGSERSELTTECTSCHLSVDSRKFANTNRFKLKPGEYMFDCEGSTASKQSLASFIHHLCASNVYRMFFAYTQILQRDAHRCSTTYNKYGHYNRFSDIPCIEETRVQVKHPTEDHDYIHANWVDGYREHKKFIITQAPLAQSVDQFWKMVWQEKSVMVVSMIQTVDVHGAEWSGSYIPKVGEPTTHNKITLKNCGTRRIRETYDATLIK</sequence>
<dbReference type="PANTHER" id="PTHR46163:SF26">
    <property type="entry name" value="TYROSINE-PROTEIN PHOSPHATASE DOMAIN-CONTAINING PROTEIN"/>
    <property type="match status" value="1"/>
</dbReference>
<evidence type="ECO:0000313" key="3">
    <source>
        <dbReference type="EMBL" id="KAK5974936.1"/>
    </source>
</evidence>
<dbReference type="Gene3D" id="3.90.190.10">
    <property type="entry name" value="Protein tyrosine phosphatase superfamily"/>
    <property type="match status" value="1"/>
</dbReference>
<gene>
    <name evidence="3" type="ORF">GCK32_017432</name>
</gene>
<name>A0AAN8F8E6_TRICO</name>
<feature type="region of interest" description="Disordered" evidence="1">
    <location>
        <begin position="1"/>
        <end position="28"/>
    </location>
</feature>
<dbReference type="AlphaFoldDB" id="A0AAN8F8E6"/>
<reference evidence="3 4" key="1">
    <citation type="submission" date="2019-10" db="EMBL/GenBank/DDBJ databases">
        <title>Assembly and Annotation for the nematode Trichostrongylus colubriformis.</title>
        <authorList>
            <person name="Martin J."/>
        </authorList>
    </citation>
    <scope>NUCLEOTIDE SEQUENCE [LARGE SCALE GENOMIC DNA]</scope>
    <source>
        <strain evidence="3">G859</strain>
        <tissue evidence="3">Whole worm</tissue>
    </source>
</reference>
<dbReference type="PRINTS" id="PR00700">
    <property type="entry name" value="PRTYPHPHTASE"/>
</dbReference>
<dbReference type="Proteomes" id="UP001331761">
    <property type="component" value="Unassembled WGS sequence"/>
</dbReference>
<feature type="compositionally biased region" description="Basic and acidic residues" evidence="1">
    <location>
        <begin position="19"/>
        <end position="28"/>
    </location>
</feature>
<organism evidence="3 4">
    <name type="scientific">Trichostrongylus colubriformis</name>
    <name type="common">Black scour worm</name>
    <dbReference type="NCBI Taxonomy" id="6319"/>
    <lineage>
        <taxon>Eukaryota</taxon>
        <taxon>Metazoa</taxon>
        <taxon>Ecdysozoa</taxon>
        <taxon>Nematoda</taxon>
        <taxon>Chromadorea</taxon>
        <taxon>Rhabditida</taxon>
        <taxon>Rhabditina</taxon>
        <taxon>Rhabditomorpha</taxon>
        <taxon>Strongyloidea</taxon>
        <taxon>Trichostrongylidae</taxon>
        <taxon>Trichostrongylus</taxon>
    </lineage>
</organism>
<evidence type="ECO:0000313" key="4">
    <source>
        <dbReference type="Proteomes" id="UP001331761"/>
    </source>
</evidence>
<accession>A0AAN8F8E6</accession>
<dbReference type="SMART" id="SM00194">
    <property type="entry name" value="PTPc"/>
    <property type="match status" value="1"/>
</dbReference>
<feature type="domain" description="Tyrosine-protein phosphatase" evidence="2">
    <location>
        <begin position="114"/>
        <end position="230"/>
    </location>
</feature>
<dbReference type="PANTHER" id="PTHR46163">
    <property type="entry name" value="TYROSINE-PROTEIN PHOSPHATASE-RELATED"/>
    <property type="match status" value="1"/>
</dbReference>
<dbReference type="InterPro" id="IPR052782">
    <property type="entry name" value="Oocyte-zygote_transition_reg"/>
</dbReference>
<keyword evidence="4" id="KW-1185">Reference proteome</keyword>
<protein>
    <submittedName>
        <fullName evidence="3">Tyrosine-protein phosphatase domain-containing protein</fullName>
    </submittedName>
</protein>
<evidence type="ECO:0000259" key="2">
    <source>
        <dbReference type="PROSITE" id="PS50055"/>
    </source>
</evidence>
<comment type="caution">
    <text evidence="3">The sequence shown here is derived from an EMBL/GenBank/DDBJ whole genome shotgun (WGS) entry which is preliminary data.</text>
</comment>
<feature type="non-terminal residue" evidence="3">
    <location>
        <position position="230"/>
    </location>
</feature>
<dbReference type="PROSITE" id="PS50055">
    <property type="entry name" value="TYR_PHOSPHATASE_PTP"/>
    <property type="match status" value="1"/>
</dbReference>
<proteinExistence type="predicted"/>
<dbReference type="EMBL" id="WIXE01013623">
    <property type="protein sequence ID" value="KAK5974936.1"/>
    <property type="molecule type" value="Genomic_DNA"/>
</dbReference>